<evidence type="ECO:0000313" key="3">
    <source>
        <dbReference type="Proteomes" id="UP000063308"/>
    </source>
</evidence>
<organism evidence="2 3">
    <name type="scientific">Bradyrhizobium diazoefficiens</name>
    <dbReference type="NCBI Taxonomy" id="1355477"/>
    <lineage>
        <taxon>Bacteria</taxon>
        <taxon>Pseudomonadati</taxon>
        <taxon>Pseudomonadota</taxon>
        <taxon>Alphaproteobacteria</taxon>
        <taxon>Hyphomicrobiales</taxon>
        <taxon>Nitrobacteraceae</taxon>
        <taxon>Bradyrhizobium</taxon>
    </lineage>
</organism>
<dbReference type="AlphaFoldDB" id="A0A0E4FUG6"/>
<protein>
    <submittedName>
        <fullName evidence="2">Uncharacterized protein</fullName>
    </submittedName>
</protein>
<dbReference type="EMBL" id="AP014685">
    <property type="protein sequence ID" value="BAR57831.1"/>
    <property type="molecule type" value="Genomic_DNA"/>
</dbReference>
<proteinExistence type="predicted"/>
<gene>
    <name evidence="2" type="ORF">NK6_4664</name>
</gene>
<reference evidence="2 3" key="1">
    <citation type="submission" date="2014-11" db="EMBL/GenBank/DDBJ databases">
        <title>Symbiosis island explosion on the genome of extra-slow-growing strains of soybean bradyrhizobia with massive insertion sequences.</title>
        <authorList>
            <person name="Iida T."/>
            <person name="Minamisawa K."/>
        </authorList>
    </citation>
    <scope>NUCLEOTIDE SEQUENCE [LARGE SCALE GENOMIC DNA]</scope>
    <source>
        <strain evidence="2 3">NK6</strain>
    </source>
</reference>
<dbReference type="Proteomes" id="UP000063308">
    <property type="component" value="Chromosome"/>
</dbReference>
<accession>A0A0E4FUG6</accession>
<name>A0A0E4FUG6_9BRAD</name>
<sequence>MKSLSAGSCGKERAGGRAAGAIRSEKQVGD</sequence>
<evidence type="ECO:0000256" key="1">
    <source>
        <dbReference type="SAM" id="MobiDB-lite"/>
    </source>
</evidence>
<feature type="region of interest" description="Disordered" evidence="1">
    <location>
        <begin position="1"/>
        <end position="30"/>
    </location>
</feature>
<evidence type="ECO:0000313" key="2">
    <source>
        <dbReference type="EMBL" id="BAR57831.1"/>
    </source>
</evidence>